<protein>
    <submittedName>
        <fullName evidence="1">Transposase</fullName>
    </submittedName>
</protein>
<proteinExistence type="predicted"/>
<dbReference type="Proteomes" id="UP000576393">
    <property type="component" value="Unassembled WGS sequence"/>
</dbReference>
<comment type="caution">
    <text evidence="1">The sequence shown here is derived from an EMBL/GenBank/DDBJ whole genome shotgun (WGS) entry which is preliminary data.</text>
</comment>
<dbReference type="InterPro" id="IPR010921">
    <property type="entry name" value="Trp_repressor/repl_initiator"/>
</dbReference>
<organism evidence="1 2">
    <name type="scientific">Streptosporangium sandarakinum</name>
    <dbReference type="NCBI Taxonomy" id="1260955"/>
    <lineage>
        <taxon>Bacteria</taxon>
        <taxon>Bacillati</taxon>
        <taxon>Actinomycetota</taxon>
        <taxon>Actinomycetes</taxon>
        <taxon>Streptosporangiales</taxon>
        <taxon>Streptosporangiaceae</taxon>
        <taxon>Streptosporangium</taxon>
    </lineage>
</organism>
<dbReference type="GO" id="GO:0043565">
    <property type="term" value="F:sequence-specific DNA binding"/>
    <property type="evidence" value="ECO:0007669"/>
    <property type="project" value="InterPro"/>
</dbReference>
<sequence length="70" mass="7915">MARKGRRATFEEKVFAIRLLEQGASPDRVAEVLDVGRESVFRWKRQAQEGGVKALRIKKAPGRPRRLSPG</sequence>
<dbReference type="RefSeq" id="WP_179829193.1">
    <property type="nucleotide sequence ID" value="NZ_JACCCO010000004.1"/>
</dbReference>
<dbReference type="EMBL" id="JACCCO010000004">
    <property type="protein sequence ID" value="NYF44683.1"/>
    <property type="molecule type" value="Genomic_DNA"/>
</dbReference>
<dbReference type="Pfam" id="PF13551">
    <property type="entry name" value="HTH_29"/>
    <property type="match status" value="1"/>
</dbReference>
<evidence type="ECO:0000313" key="2">
    <source>
        <dbReference type="Proteomes" id="UP000576393"/>
    </source>
</evidence>
<keyword evidence="2" id="KW-1185">Reference proteome</keyword>
<accession>A0A852VBS2</accession>
<evidence type="ECO:0000313" key="1">
    <source>
        <dbReference type="EMBL" id="NYF44683.1"/>
    </source>
</evidence>
<gene>
    <name evidence="1" type="ORF">HDA43_006925</name>
</gene>
<dbReference type="AlphaFoldDB" id="A0A852VBS2"/>
<name>A0A852VBS2_9ACTN</name>
<reference evidence="1 2" key="1">
    <citation type="submission" date="2020-07" db="EMBL/GenBank/DDBJ databases">
        <title>Sequencing the genomes of 1000 actinobacteria strains.</title>
        <authorList>
            <person name="Klenk H.-P."/>
        </authorList>
    </citation>
    <scope>NUCLEOTIDE SEQUENCE [LARGE SCALE GENOMIC DNA]</scope>
    <source>
        <strain evidence="1 2">DSM 45763</strain>
    </source>
</reference>
<dbReference type="SUPFAM" id="SSF48295">
    <property type="entry name" value="TrpR-like"/>
    <property type="match status" value="1"/>
</dbReference>